<evidence type="ECO:0000256" key="6">
    <source>
        <dbReference type="ARBA" id="ARBA00023159"/>
    </source>
</evidence>
<dbReference type="PROSITE" id="PS51294">
    <property type="entry name" value="HTH_MYB"/>
    <property type="match status" value="1"/>
</dbReference>
<evidence type="ECO:0000256" key="2">
    <source>
        <dbReference type="ARBA" id="ARBA00022553"/>
    </source>
</evidence>
<evidence type="ECO:0000256" key="9">
    <source>
        <dbReference type="PROSITE-ProRule" id="PRU00169"/>
    </source>
</evidence>
<dbReference type="InterPro" id="IPR001005">
    <property type="entry name" value="SANT/Myb"/>
</dbReference>
<feature type="domain" description="HTH myb-type" evidence="12">
    <location>
        <begin position="231"/>
        <end position="288"/>
    </location>
</feature>
<dbReference type="InterPro" id="IPR011006">
    <property type="entry name" value="CheY-like_superfamily"/>
</dbReference>
<dbReference type="SUPFAM" id="SSF52172">
    <property type="entry name" value="CheY-like"/>
    <property type="match status" value="1"/>
</dbReference>
<dbReference type="GO" id="GO:0009736">
    <property type="term" value="P:cytokinin-activated signaling pathway"/>
    <property type="evidence" value="ECO:0007669"/>
    <property type="project" value="InterPro"/>
</dbReference>
<dbReference type="PANTHER" id="PTHR43874:SF123">
    <property type="entry name" value="TWO-COMPONENT RESPONSE REGULATOR ARR14"/>
    <property type="match status" value="1"/>
</dbReference>
<dbReference type="InterPro" id="IPR045279">
    <property type="entry name" value="ARR-like"/>
</dbReference>
<dbReference type="InterPro" id="IPR001789">
    <property type="entry name" value="Sig_transdc_resp-reg_receiver"/>
</dbReference>
<feature type="compositionally biased region" description="Acidic residues" evidence="10">
    <location>
        <begin position="215"/>
        <end position="226"/>
    </location>
</feature>
<evidence type="ECO:0000259" key="11">
    <source>
        <dbReference type="PROSITE" id="PS50110"/>
    </source>
</evidence>
<dbReference type="CDD" id="cd17584">
    <property type="entry name" value="REC_typeB_ARR-like"/>
    <property type="match status" value="1"/>
</dbReference>
<keyword evidence="14" id="KW-1185">Reference proteome</keyword>
<feature type="compositionally biased region" description="Polar residues" evidence="10">
    <location>
        <begin position="194"/>
        <end position="205"/>
    </location>
</feature>
<evidence type="ECO:0000256" key="3">
    <source>
        <dbReference type="ARBA" id="ARBA00023012"/>
    </source>
</evidence>
<keyword evidence="4" id="KW-0805">Transcription regulation</keyword>
<sequence>MATVQNLQHSSMSTASSFHSDNHSPDGIFAKGEESSIPSQFPAGLRVLVVDDDPICLKIIDKMLRRCLYEVTTCSRATVALSMLRERKGCFDLVISDVYMPDMDGFKLLEYVGLEMDLPVIMMSADGETSVVMKGIKHGACDYLLKPVRIEELKNIWQHIIRKKKYVIKEFENSGNAEISDKHKKCSDDADYASSVNEGTECNSKTSKRRKEAREEDDDFDQESDDPTSLKKPRVVWSVELHQQFVGAVNQLGVDKAVPKRILEMMNVPGLTRENVASHLQKYRLYLRRLSGVAQQQNGLHSSFGGTPEINFGSMGSGRFDLQTIGVSGQISPQNLVELEAGLLGRLNAKSGLGIPGEPLCLPDALQGIDSSSLNGLRFAQPLMNSQGNLLHGFPTGFQLKQINRSNPHISSYGNTELPVIDASSGLSLLPQQLATTASLGDQGQVCVEDNNAGLSLYNNAVMIKLLQQQQQEQLQQQELRQQIQPPLAMPHQSSGQLQGRQVYFPSGNLLDQRAFSNPLSTGGNSDSILANSLIGTSLGQVNPISLPEHSFPGCTSSQYFGIDRIPAIDYKNHSIHLGTGNSFCLQSNLVASAPLSVKVEGAMGLTGMRTPLGTPEVFNTQTLGSSNITFCPSNGLSPTLNQSTIQGWQVPNFAVNQDLGQTVIPTPSPPYSEPSSISQGLNPPGIHCHVPVTKVGFAGKGLGLSNKLPSDAGCTRAVNDAVCQSEQLTADSGARLARFKDSVSDLT</sequence>
<dbReference type="FunFam" id="3.40.50.2300:FF:000408">
    <property type="entry name" value="Two-component response regulator"/>
    <property type="match status" value="1"/>
</dbReference>
<dbReference type="SMART" id="SM00448">
    <property type="entry name" value="REC"/>
    <property type="match status" value="1"/>
</dbReference>
<dbReference type="Pfam" id="PF00249">
    <property type="entry name" value="Myb_DNA-binding"/>
    <property type="match status" value="1"/>
</dbReference>
<dbReference type="PANTHER" id="PTHR43874">
    <property type="entry name" value="TWO-COMPONENT RESPONSE REGULATOR"/>
    <property type="match status" value="1"/>
</dbReference>
<evidence type="ECO:0000256" key="1">
    <source>
        <dbReference type="ARBA" id="ARBA00006015"/>
    </source>
</evidence>
<comment type="similarity">
    <text evidence="1">Belongs to the ARR family. Type-B subfamily.</text>
</comment>
<keyword evidence="3" id="KW-0902">Two-component regulatory system</keyword>
<keyword evidence="5" id="KW-0238">DNA-binding</keyword>
<dbReference type="PROSITE" id="PS50110">
    <property type="entry name" value="RESPONSE_REGULATORY"/>
    <property type="match status" value="1"/>
</dbReference>
<organism evidence="13 14">
    <name type="scientific">Taxus chinensis</name>
    <name type="common">Chinese yew</name>
    <name type="synonym">Taxus wallichiana var. chinensis</name>
    <dbReference type="NCBI Taxonomy" id="29808"/>
    <lineage>
        <taxon>Eukaryota</taxon>
        <taxon>Viridiplantae</taxon>
        <taxon>Streptophyta</taxon>
        <taxon>Embryophyta</taxon>
        <taxon>Tracheophyta</taxon>
        <taxon>Spermatophyta</taxon>
        <taxon>Pinopsida</taxon>
        <taxon>Pinidae</taxon>
        <taxon>Conifers II</taxon>
        <taxon>Cupressales</taxon>
        <taxon>Taxaceae</taxon>
        <taxon>Taxus</taxon>
    </lineage>
</organism>
<comment type="caution">
    <text evidence="13">The sequence shown here is derived from an EMBL/GenBank/DDBJ whole genome shotgun (WGS) entry which is preliminary data.</text>
</comment>
<feature type="modified residue" description="4-aspartylphosphate" evidence="9">
    <location>
        <position position="97"/>
    </location>
</feature>
<protein>
    <recommendedName>
        <fullName evidence="15">Two-component response regulator</fullName>
    </recommendedName>
</protein>
<dbReference type="Gene3D" id="3.40.50.2300">
    <property type="match status" value="1"/>
</dbReference>
<evidence type="ECO:0000256" key="8">
    <source>
        <dbReference type="ARBA" id="ARBA00023242"/>
    </source>
</evidence>
<evidence type="ECO:0000256" key="10">
    <source>
        <dbReference type="SAM" id="MobiDB-lite"/>
    </source>
</evidence>
<feature type="compositionally biased region" description="Low complexity" evidence="10">
    <location>
        <begin position="10"/>
        <end position="19"/>
    </location>
</feature>
<dbReference type="SUPFAM" id="SSF46689">
    <property type="entry name" value="Homeodomain-like"/>
    <property type="match status" value="1"/>
</dbReference>
<accession>A0AA38LKA0</accession>
<reference evidence="13 14" key="1">
    <citation type="journal article" date="2021" name="Nat. Plants">
        <title>The Taxus genome provides insights into paclitaxel biosynthesis.</title>
        <authorList>
            <person name="Xiong X."/>
            <person name="Gou J."/>
            <person name="Liao Q."/>
            <person name="Li Y."/>
            <person name="Zhou Q."/>
            <person name="Bi G."/>
            <person name="Li C."/>
            <person name="Du R."/>
            <person name="Wang X."/>
            <person name="Sun T."/>
            <person name="Guo L."/>
            <person name="Liang H."/>
            <person name="Lu P."/>
            <person name="Wu Y."/>
            <person name="Zhang Z."/>
            <person name="Ro D.K."/>
            <person name="Shang Y."/>
            <person name="Huang S."/>
            <person name="Yan J."/>
        </authorList>
    </citation>
    <scope>NUCLEOTIDE SEQUENCE [LARGE SCALE GENOMIC DNA]</scope>
    <source>
        <strain evidence="13">Ta-2019</strain>
    </source>
</reference>
<gene>
    <name evidence="13" type="ORF">KI387_007332</name>
</gene>
<dbReference type="GO" id="GO:0003677">
    <property type="term" value="F:DNA binding"/>
    <property type="evidence" value="ECO:0007669"/>
    <property type="project" value="UniProtKB-KW"/>
</dbReference>
<dbReference type="InterPro" id="IPR009057">
    <property type="entry name" value="Homeodomain-like_sf"/>
</dbReference>
<keyword evidence="7" id="KW-0804">Transcription</keyword>
<evidence type="ECO:0000256" key="7">
    <source>
        <dbReference type="ARBA" id="ARBA00023163"/>
    </source>
</evidence>
<dbReference type="Gene3D" id="1.10.10.60">
    <property type="entry name" value="Homeodomain-like"/>
    <property type="match status" value="1"/>
</dbReference>
<dbReference type="NCBIfam" id="TIGR01557">
    <property type="entry name" value="myb_SHAQKYF"/>
    <property type="match status" value="1"/>
</dbReference>
<dbReference type="InterPro" id="IPR006447">
    <property type="entry name" value="Myb_dom_plants"/>
</dbReference>
<dbReference type="GO" id="GO:0000160">
    <property type="term" value="P:phosphorelay signal transduction system"/>
    <property type="evidence" value="ECO:0007669"/>
    <property type="project" value="UniProtKB-KW"/>
</dbReference>
<evidence type="ECO:0000256" key="5">
    <source>
        <dbReference type="ARBA" id="ARBA00023125"/>
    </source>
</evidence>
<keyword evidence="6" id="KW-0010">Activator</keyword>
<dbReference type="InterPro" id="IPR017930">
    <property type="entry name" value="Myb_dom"/>
</dbReference>
<proteinExistence type="inferred from homology"/>
<dbReference type="Proteomes" id="UP000824469">
    <property type="component" value="Unassembled WGS sequence"/>
</dbReference>
<feature type="domain" description="Response regulatory" evidence="11">
    <location>
        <begin position="46"/>
        <end position="161"/>
    </location>
</feature>
<evidence type="ECO:0000256" key="4">
    <source>
        <dbReference type="ARBA" id="ARBA00023015"/>
    </source>
</evidence>
<evidence type="ECO:0000313" key="14">
    <source>
        <dbReference type="Proteomes" id="UP000824469"/>
    </source>
</evidence>
<dbReference type="AlphaFoldDB" id="A0AA38LKA0"/>
<name>A0AA38LKA0_TAXCH</name>
<feature type="region of interest" description="Disordered" evidence="10">
    <location>
        <begin position="1"/>
        <end position="21"/>
    </location>
</feature>
<dbReference type="EMBL" id="JAHRHJ020000002">
    <property type="protein sequence ID" value="KAH9327154.1"/>
    <property type="molecule type" value="Genomic_DNA"/>
</dbReference>
<evidence type="ECO:0008006" key="15">
    <source>
        <dbReference type="Google" id="ProtNLM"/>
    </source>
</evidence>
<dbReference type="OMA" id="RVNANNC"/>
<evidence type="ECO:0000259" key="12">
    <source>
        <dbReference type="PROSITE" id="PS51294"/>
    </source>
</evidence>
<dbReference type="Pfam" id="PF00072">
    <property type="entry name" value="Response_reg"/>
    <property type="match status" value="1"/>
</dbReference>
<keyword evidence="8" id="KW-0539">Nucleus</keyword>
<keyword evidence="2 9" id="KW-0597">Phosphoprotein</keyword>
<evidence type="ECO:0000313" key="13">
    <source>
        <dbReference type="EMBL" id="KAH9327154.1"/>
    </source>
</evidence>
<feature type="region of interest" description="Disordered" evidence="10">
    <location>
        <begin position="190"/>
        <end position="231"/>
    </location>
</feature>
<dbReference type="FunFam" id="1.10.10.60:FF:000007">
    <property type="entry name" value="Two-component response regulator"/>
    <property type="match status" value="1"/>
</dbReference>
<feature type="non-terminal residue" evidence="13">
    <location>
        <position position="748"/>
    </location>
</feature>